<keyword evidence="4 6" id="KW-0067">ATP-binding</keyword>
<evidence type="ECO:0000256" key="3">
    <source>
        <dbReference type="ARBA" id="ARBA00022741"/>
    </source>
</evidence>
<dbReference type="InterPro" id="IPR050319">
    <property type="entry name" value="ABC_transp_ATP-bind"/>
</dbReference>
<dbReference type="Gene3D" id="3.40.50.300">
    <property type="entry name" value="P-loop containing nucleotide triphosphate hydrolases"/>
    <property type="match status" value="1"/>
</dbReference>
<keyword evidence="3" id="KW-0547">Nucleotide-binding</keyword>
<organism evidence="6 7">
    <name type="scientific">Lacrimispora amygdalina</name>
    <dbReference type="NCBI Taxonomy" id="253257"/>
    <lineage>
        <taxon>Bacteria</taxon>
        <taxon>Bacillati</taxon>
        <taxon>Bacillota</taxon>
        <taxon>Clostridia</taxon>
        <taxon>Lachnospirales</taxon>
        <taxon>Lachnospiraceae</taxon>
        <taxon>Lacrimispora</taxon>
    </lineage>
</organism>
<sequence>MYEKENLILEAKHVSKKFQSSGNRLLTACEDVSLNFYKNQTLGIVGESGCGKSTFMRMAVGLEKPSSGELFFHGRNMLELKGEELRLNRRNIQMIFQDPSEAFHPRMKVKEIICEPLLNFSLINRKEVDSKARELLEMVELPGNLADRYPHDMSGGQRQRAGIARALALEPEVIVCDEITSSLDVSVQKTIVELLIKLQNKKHVSIGFISHDLALVQQFAHQVAVMYLGNIVEIINGNEVCVNARHPYTQALLDSIFDVHMDFSKEIMSIESEVPSPLNVPAGCPFRNRCSYCMKVCETEKPKLKEIEPCHMVACHRYNDLCYI</sequence>
<dbReference type="PANTHER" id="PTHR43776">
    <property type="entry name" value="TRANSPORT ATP-BINDING PROTEIN"/>
    <property type="match status" value="1"/>
</dbReference>
<dbReference type="PANTHER" id="PTHR43776:SF8">
    <property type="entry name" value="ABC TRANSPORTER, ATP-BINDING PROTEIN"/>
    <property type="match status" value="1"/>
</dbReference>
<dbReference type="InterPro" id="IPR027417">
    <property type="entry name" value="P-loop_NTPase"/>
</dbReference>
<dbReference type="NCBIfam" id="TIGR01727">
    <property type="entry name" value="oligo_HPY"/>
    <property type="match status" value="1"/>
</dbReference>
<dbReference type="Pfam" id="PF00005">
    <property type="entry name" value="ABC_tran"/>
    <property type="match status" value="1"/>
</dbReference>
<proteinExistence type="inferred from homology"/>
<accession>A0A3E2N8R9</accession>
<dbReference type="AlphaFoldDB" id="A0A3E2N8R9"/>
<comment type="caution">
    <text evidence="6">The sequence shown here is derived from an EMBL/GenBank/DDBJ whole genome shotgun (WGS) entry which is preliminary data.</text>
</comment>
<dbReference type="PROSITE" id="PS00211">
    <property type="entry name" value="ABC_TRANSPORTER_1"/>
    <property type="match status" value="1"/>
</dbReference>
<dbReference type="GO" id="GO:0005524">
    <property type="term" value="F:ATP binding"/>
    <property type="evidence" value="ECO:0007669"/>
    <property type="project" value="UniProtKB-KW"/>
</dbReference>
<dbReference type="SMART" id="SM00382">
    <property type="entry name" value="AAA"/>
    <property type="match status" value="1"/>
</dbReference>
<dbReference type="Pfam" id="PF08352">
    <property type="entry name" value="oligo_HPY"/>
    <property type="match status" value="1"/>
</dbReference>
<keyword evidence="2" id="KW-0813">Transport</keyword>
<feature type="domain" description="ABC transporter" evidence="5">
    <location>
        <begin position="9"/>
        <end position="253"/>
    </location>
</feature>
<dbReference type="GO" id="GO:0015833">
    <property type="term" value="P:peptide transport"/>
    <property type="evidence" value="ECO:0007669"/>
    <property type="project" value="InterPro"/>
</dbReference>
<protein>
    <submittedName>
        <fullName evidence="6">ABC transporter ATP-binding protein</fullName>
    </submittedName>
</protein>
<name>A0A3E2N8R9_9FIRM</name>
<dbReference type="FunFam" id="3.40.50.300:FF:000016">
    <property type="entry name" value="Oligopeptide ABC transporter ATP-binding component"/>
    <property type="match status" value="1"/>
</dbReference>
<dbReference type="InterPro" id="IPR017871">
    <property type="entry name" value="ABC_transporter-like_CS"/>
</dbReference>
<dbReference type="InterPro" id="IPR003439">
    <property type="entry name" value="ABC_transporter-like_ATP-bd"/>
</dbReference>
<dbReference type="OrthoDB" id="9806285at2"/>
<dbReference type="Proteomes" id="UP000260680">
    <property type="component" value="Unassembled WGS sequence"/>
</dbReference>
<evidence type="ECO:0000256" key="1">
    <source>
        <dbReference type="ARBA" id="ARBA00005417"/>
    </source>
</evidence>
<dbReference type="InterPro" id="IPR003593">
    <property type="entry name" value="AAA+_ATPase"/>
</dbReference>
<evidence type="ECO:0000256" key="4">
    <source>
        <dbReference type="ARBA" id="ARBA00022840"/>
    </source>
</evidence>
<evidence type="ECO:0000256" key="2">
    <source>
        <dbReference type="ARBA" id="ARBA00022448"/>
    </source>
</evidence>
<evidence type="ECO:0000313" key="6">
    <source>
        <dbReference type="EMBL" id="RFZ77409.1"/>
    </source>
</evidence>
<dbReference type="RefSeq" id="WP_117418421.1">
    <property type="nucleotide sequence ID" value="NZ_QOHO01000062.1"/>
</dbReference>
<dbReference type="GO" id="GO:0055085">
    <property type="term" value="P:transmembrane transport"/>
    <property type="evidence" value="ECO:0007669"/>
    <property type="project" value="UniProtKB-ARBA"/>
</dbReference>
<dbReference type="InterPro" id="IPR013563">
    <property type="entry name" value="Oligopep_ABC_C"/>
</dbReference>
<dbReference type="EMBL" id="QOHO01000062">
    <property type="protein sequence ID" value="RFZ77409.1"/>
    <property type="molecule type" value="Genomic_DNA"/>
</dbReference>
<gene>
    <name evidence="6" type="ORF">DS742_18325</name>
</gene>
<evidence type="ECO:0000259" key="5">
    <source>
        <dbReference type="PROSITE" id="PS50893"/>
    </source>
</evidence>
<dbReference type="CDD" id="cd03257">
    <property type="entry name" value="ABC_NikE_OppD_transporters"/>
    <property type="match status" value="1"/>
</dbReference>
<reference evidence="6 7" key="1">
    <citation type="submission" date="2018-07" db="EMBL/GenBank/DDBJ databases">
        <title>New species, Clostridium PI-S10-A1B.</title>
        <authorList>
            <person name="Krishna G."/>
            <person name="Summeta K."/>
            <person name="Shikha S."/>
            <person name="Prabhu P.B."/>
            <person name="Suresh K."/>
        </authorList>
    </citation>
    <scope>NUCLEOTIDE SEQUENCE [LARGE SCALE GENOMIC DNA]</scope>
    <source>
        <strain evidence="6 7">PI-S10-A1B</strain>
    </source>
</reference>
<evidence type="ECO:0000313" key="7">
    <source>
        <dbReference type="Proteomes" id="UP000260680"/>
    </source>
</evidence>
<dbReference type="PROSITE" id="PS50893">
    <property type="entry name" value="ABC_TRANSPORTER_2"/>
    <property type="match status" value="1"/>
</dbReference>
<comment type="similarity">
    <text evidence="1">Belongs to the ABC transporter superfamily.</text>
</comment>
<dbReference type="SUPFAM" id="SSF52540">
    <property type="entry name" value="P-loop containing nucleoside triphosphate hydrolases"/>
    <property type="match status" value="1"/>
</dbReference>
<dbReference type="GO" id="GO:0016887">
    <property type="term" value="F:ATP hydrolysis activity"/>
    <property type="evidence" value="ECO:0007669"/>
    <property type="project" value="InterPro"/>
</dbReference>